<keyword evidence="5" id="KW-0966">Cell projection</keyword>
<dbReference type="Proteomes" id="UP000242450">
    <property type="component" value="Chromosome 12"/>
</dbReference>
<comment type="similarity">
    <text evidence="2">Belongs to the RPGRIP1 family.</text>
</comment>
<dbReference type="EMBL" id="MKHE01000012">
    <property type="protein sequence ID" value="OWK09534.1"/>
    <property type="molecule type" value="Genomic_DNA"/>
</dbReference>
<sequence length="897" mass="103016">MTRDELEDSLFRLREEHMLVKEQFWKQQDEIKRMRTALLRLTAAGRGLRAVAAAAEPQLWEPARRRRNAEWRQRPLKHQRPPLQGLPMQVQRVGPPAPRRTQPRLHAGHRQLHTAGAPEAEKPRRESRDRLSYTAPPTFKEHVTNEKARGEVSSEPSELDTMQVEEPPKSPEKMWSKDENFEQRSSLESTEKATELRASIKENIQLIRLKKLLHERNTSLAVTKAQLTEVQAAYETLLHKNQGILGAAHDALLSQVNELRAELQEESKKAERVEDLEKERKLLNDNYDKLLENMLDSSNQPQWSHELGEQLQQKVSQLQDQLDVEMKEKREILLQLSQEKAQNKDLELELTSLLQKHRQEVEDLQNISTFSQSPDRQSAPATHPALFQETTQIKPCEPKSQEEKKLSQMLSELQVSHAETTLELEKTRDMLILQRKINVCYQEELEAMMTKADNENKDHEEKLERLNQLLDLKNKRINQLEEQLKDVAYGTRHLPLCLKPLPAHEDEDEVDISPRHQSENLFELHIHQAFLTSAALAQAGDTQLTTFCTYSFYDFETHCTPLVVGPQPLYDFTSQYVVETDSLFLHYLQGASAQLELHQAIASEHHTLAVGWICFDRVLETVERVHGSATLTGTGGEVFGVLEYWMRLRFPIRSSLQAYNKRKKAQAYLAANVLGAWEAQKDEGSRLHVQCVSQSALFLNPRPTSFQSRSGTWKNQNELRVEIIRCCGLRSRSLGAQPSPYVMYRFFTFSDHDTPIIPASNNPYFRDLARFPVLVSSDLDQYLRREALSVYVFDDEDPEPGSYLGRGQVPLLPLAQNKSIQGSRSPPNPDQMVSIDIPTEAGQYEAKRKPPQVKCVEWKFSGLKISTDHVLKNQQKEEEMTSSDSAQILKETPHPVN</sequence>
<feature type="compositionally biased region" description="Basic residues" evidence="7">
    <location>
        <begin position="101"/>
        <end position="112"/>
    </location>
</feature>
<feature type="non-terminal residue" evidence="9">
    <location>
        <position position="897"/>
    </location>
</feature>
<name>A0A212CUJ1_CEREH</name>
<evidence type="ECO:0000256" key="7">
    <source>
        <dbReference type="SAM" id="MobiDB-lite"/>
    </source>
</evidence>
<accession>A0A212CUJ1</accession>
<protein>
    <submittedName>
        <fullName evidence="9">RPGRIP1</fullName>
    </submittedName>
</protein>
<evidence type="ECO:0000256" key="3">
    <source>
        <dbReference type="ARBA" id="ARBA00023054"/>
    </source>
</evidence>
<reference evidence="9 10" key="1">
    <citation type="journal article" date="2018" name="Mol. Genet. Genomics">
        <title>The red deer Cervus elaphus genome CerEla1.0: sequencing, annotating, genes, and chromosomes.</title>
        <authorList>
            <person name="Bana N.A."/>
            <person name="Nyiri A."/>
            <person name="Nagy J."/>
            <person name="Frank K."/>
            <person name="Nagy T."/>
            <person name="Steger V."/>
            <person name="Schiller M."/>
            <person name="Lakatos P."/>
            <person name="Sugar L."/>
            <person name="Horn P."/>
            <person name="Barta E."/>
            <person name="Orosz L."/>
        </authorList>
    </citation>
    <scope>NUCLEOTIDE SEQUENCE [LARGE SCALE GENOMIC DNA]</scope>
    <source>
        <strain evidence="9">Hungarian</strain>
    </source>
</reference>
<gene>
    <name evidence="9" type="ORF">Celaphus_00006485</name>
</gene>
<evidence type="ECO:0000256" key="6">
    <source>
        <dbReference type="SAM" id="Coils"/>
    </source>
</evidence>
<evidence type="ECO:0000313" key="9">
    <source>
        <dbReference type="EMBL" id="OWK09534.1"/>
    </source>
</evidence>
<comment type="caution">
    <text evidence="9">The sequence shown here is derived from an EMBL/GenBank/DDBJ whole genome shotgun (WGS) entry which is preliminary data.</text>
</comment>
<proteinExistence type="inferred from homology"/>
<comment type="subcellular location">
    <subcellularLocation>
        <location evidence="1">Cell projection</location>
        <location evidence="1">Cilium</location>
    </subcellularLocation>
</comment>
<dbReference type="InterPro" id="IPR021656">
    <property type="entry name" value="C2-C2_1"/>
</dbReference>
<evidence type="ECO:0000313" key="10">
    <source>
        <dbReference type="Proteomes" id="UP000242450"/>
    </source>
</evidence>
<dbReference type="GO" id="GO:0046548">
    <property type="term" value="P:retinal rod cell development"/>
    <property type="evidence" value="ECO:0007669"/>
    <property type="project" value="TreeGrafter"/>
</dbReference>
<feature type="coiled-coil region" evidence="6">
    <location>
        <begin position="249"/>
        <end position="367"/>
    </location>
</feature>
<dbReference type="OrthoDB" id="2133912at2759"/>
<dbReference type="Gene3D" id="2.60.40.150">
    <property type="entry name" value="C2 domain"/>
    <property type="match status" value="2"/>
</dbReference>
<feature type="compositionally biased region" description="Basic and acidic residues" evidence="7">
    <location>
        <begin position="119"/>
        <end position="131"/>
    </location>
</feature>
<dbReference type="PANTHER" id="PTHR14240">
    <property type="entry name" value="RETINITIS PIGMENTOSA GTPASE REGULATOR-INTERACTING PROTEIN"/>
    <property type="match status" value="1"/>
</dbReference>
<feature type="coiled-coil region" evidence="6">
    <location>
        <begin position="442"/>
        <end position="483"/>
    </location>
</feature>
<dbReference type="GO" id="GO:0032391">
    <property type="term" value="C:photoreceptor connecting cilium"/>
    <property type="evidence" value="ECO:0007669"/>
    <property type="project" value="TreeGrafter"/>
</dbReference>
<dbReference type="PANTHER" id="PTHR14240:SF3">
    <property type="entry name" value="X-LINKED RETINITIS PIGMENTOSA GTPASE REGULATOR-INTERACTING PROTEIN 1"/>
    <property type="match status" value="1"/>
</dbReference>
<evidence type="ECO:0000256" key="5">
    <source>
        <dbReference type="ARBA" id="ARBA00023273"/>
    </source>
</evidence>
<feature type="compositionally biased region" description="Basic and acidic residues" evidence="7">
    <location>
        <begin position="166"/>
        <end position="182"/>
    </location>
</feature>
<evidence type="ECO:0000256" key="2">
    <source>
        <dbReference type="ARBA" id="ARBA00006042"/>
    </source>
</evidence>
<evidence type="ECO:0000256" key="4">
    <source>
        <dbReference type="ARBA" id="ARBA00023069"/>
    </source>
</evidence>
<dbReference type="GO" id="GO:1905515">
    <property type="term" value="P:non-motile cilium assembly"/>
    <property type="evidence" value="ECO:0007669"/>
    <property type="project" value="TreeGrafter"/>
</dbReference>
<dbReference type="CDD" id="cd00030">
    <property type="entry name" value="C2"/>
    <property type="match status" value="1"/>
</dbReference>
<dbReference type="AlphaFoldDB" id="A0A212CUJ1"/>
<keyword evidence="10" id="KW-1185">Reference proteome</keyword>
<dbReference type="GO" id="GO:0005856">
    <property type="term" value="C:cytoskeleton"/>
    <property type="evidence" value="ECO:0007669"/>
    <property type="project" value="UniProtKB-ARBA"/>
</dbReference>
<dbReference type="InterPro" id="IPR035892">
    <property type="entry name" value="C2_domain_sf"/>
</dbReference>
<dbReference type="FunFam" id="2.60.40.150:FF:000073">
    <property type="entry name" value="protein fantom isoform X1"/>
    <property type="match status" value="1"/>
</dbReference>
<dbReference type="InterPro" id="IPR031139">
    <property type="entry name" value="RPGRIP1_fam"/>
</dbReference>
<feature type="region of interest" description="Disordered" evidence="7">
    <location>
        <begin position="70"/>
        <end position="190"/>
    </location>
</feature>
<dbReference type="PROSITE" id="PS50004">
    <property type="entry name" value="C2"/>
    <property type="match status" value="1"/>
</dbReference>
<dbReference type="Pfam" id="PF11618">
    <property type="entry name" value="C2-C2_1"/>
    <property type="match status" value="1"/>
</dbReference>
<feature type="compositionally biased region" description="Basic and acidic residues" evidence="7">
    <location>
        <begin position="139"/>
        <end position="152"/>
    </location>
</feature>
<dbReference type="SUPFAM" id="SSF49562">
    <property type="entry name" value="C2 domain (Calcium/lipid-binding domain, CaLB)"/>
    <property type="match status" value="2"/>
</dbReference>
<keyword evidence="4" id="KW-0969">Cilium</keyword>
<keyword evidence="3 6" id="KW-0175">Coiled coil</keyword>
<feature type="region of interest" description="Disordered" evidence="7">
    <location>
        <begin position="872"/>
        <end position="897"/>
    </location>
</feature>
<dbReference type="SMART" id="SM00239">
    <property type="entry name" value="C2"/>
    <property type="match status" value="1"/>
</dbReference>
<feature type="domain" description="C2" evidence="8">
    <location>
        <begin position="698"/>
        <end position="824"/>
    </location>
</feature>
<evidence type="ECO:0000259" key="8">
    <source>
        <dbReference type="PROSITE" id="PS50004"/>
    </source>
</evidence>
<dbReference type="Pfam" id="PF00168">
    <property type="entry name" value="C2"/>
    <property type="match status" value="1"/>
</dbReference>
<dbReference type="InterPro" id="IPR000008">
    <property type="entry name" value="C2_dom"/>
</dbReference>
<organism evidence="9 10">
    <name type="scientific">Cervus elaphus hippelaphus</name>
    <name type="common">European red deer</name>
    <dbReference type="NCBI Taxonomy" id="46360"/>
    <lineage>
        <taxon>Eukaryota</taxon>
        <taxon>Metazoa</taxon>
        <taxon>Chordata</taxon>
        <taxon>Craniata</taxon>
        <taxon>Vertebrata</taxon>
        <taxon>Euteleostomi</taxon>
        <taxon>Mammalia</taxon>
        <taxon>Eutheria</taxon>
        <taxon>Laurasiatheria</taxon>
        <taxon>Artiodactyla</taxon>
        <taxon>Ruminantia</taxon>
        <taxon>Pecora</taxon>
        <taxon>Cervidae</taxon>
        <taxon>Cervinae</taxon>
        <taxon>Cervus</taxon>
    </lineage>
</organism>
<evidence type="ECO:0000256" key="1">
    <source>
        <dbReference type="ARBA" id="ARBA00004138"/>
    </source>
</evidence>